<feature type="compositionally biased region" description="Polar residues" evidence="3">
    <location>
        <begin position="635"/>
        <end position="655"/>
    </location>
</feature>
<dbReference type="SUPFAM" id="SSF52374">
    <property type="entry name" value="Nucleotidylyl transferase"/>
    <property type="match status" value="1"/>
</dbReference>
<dbReference type="GO" id="GO:0047348">
    <property type="term" value="F:glycerol-3-phosphate cytidylyltransferase activity"/>
    <property type="evidence" value="ECO:0007669"/>
    <property type="project" value="UniProtKB-EC"/>
</dbReference>
<protein>
    <submittedName>
        <fullName evidence="5">Glycerol-3-phosphate cytidylyltransferase</fullName>
        <ecNumber evidence="5">2.7.7.39</ecNumber>
    </submittedName>
</protein>
<evidence type="ECO:0000313" key="5">
    <source>
        <dbReference type="EMBL" id="SOY28954.1"/>
    </source>
</evidence>
<dbReference type="Pfam" id="PF01467">
    <property type="entry name" value="CTP_transf_like"/>
    <property type="match status" value="1"/>
</dbReference>
<proteinExistence type="predicted"/>
<gene>
    <name evidence="5" type="primary">tagD_3</name>
    <name evidence="5" type="ORF">AMURIS_01669</name>
</gene>
<dbReference type="Pfam" id="PF13489">
    <property type="entry name" value="Methyltransf_23"/>
    <property type="match status" value="1"/>
</dbReference>
<keyword evidence="6" id="KW-1185">Reference proteome</keyword>
<dbReference type="SUPFAM" id="SSF53335">
    <property type="entry name" value="S-adenosyl-L-methionine-dependent methyltransferases"/>
    <property type="match status" value="1"/>
</dbReference>
<name>A0A2K4ZES7_9FIRM</name>
<sequence length="805" mass="93539">MTAEQRRRNLPGAIIKWYDIKRESKVACVVCEHGSSRLTAEALEEGMCVERLKLERLDMPVMSKLLDGKAAGTALQKGIRDGYDIIIAVDIIEYAHNPATVLKHIHNLLKPDGRFLLAADNRLGIRYFCGDQDAFSGKIYDSVENYVHLYPQEREEMKGRAYAKAELMEFLEEAGFRQRRVFSVFPRISNPQLLLAEDYMPNESLDIRIFPEYNNPDTVFLFEEELYPSLLANGLLHGMANGFFIECVPEGSLSPVNQVTLSGERGVENAMATILHRDGFVEKRALYQPGKMKLQQLSDNNEYLSSCGVRMIPAELREAAFVMPYVTGIPANDYFRELLKHDKAAFLKQMDNFRDILLHSSEPVAAHEVNWEQFEPGWEKRRKDDPNRDKWKKIAFGSREEREELGVILKRGYLDLVSLNCFYYENEFIFYDQELFLENVPMKAILVRTIEFIYKFNDQLDAILPREELFERYGLLKHMELFQKFISRFLNILRDDDGLSDYFKEGRRESGIVMENRRRMNYSEEEYPMIFKDIFHHTKGRRLYLFGSGRYAKRFREKYDGVYPVSGYLDNDERRWGMEIDGLPVLAPVALKEMNPAEYKVMICIRNYMPVVKQLKKEGISNFSVYDPNTFYRDSGSSVQEQGNDNGQNREQASPVQVPGSKKYNIGYVAGVFDLFHIGHLNLLRRAKEQCNYLIVGVVTDEGVIRHKKSTPRIPFAERIAIVRACRYVDEAVEIPVEKGDTDEAYRRYHFDAQFSGSDYENEPKWQAKRDFLRRHGSDLIFFPYTEGISTTQLKDMEKHEESQG</sequence>
<dbReference type="PANTHER" id="PTHR43793">
    <property type="entry name" value="FAD SYNTHASE"/>
    <property type="match status" value="1"/>
</dbReference>
<dbReference type="PANTHER" id="PTHR43793:SF1">
    <property type="entry name" value="FAD SYNTHASE"/>
    <property type="match status" value="1"/>
</dbReference>
<evidence type="ECO:0000256" key="1">
    <source>
        <dbReference type="ARBA" id="ARBA00022679"/>
    </source>
</evidence>
<evidence type="ECO:0000256" key="2">
    <source>
        <dbReference type="ARBA" id="ARBA00022695"/>
    </source>
</evidence>
<reference evidence="5 6" key="1">
    <citation type="submission" date="2018-01" db="EMBL/GenBank/DDBJ databases">
        <authorList>
            <person name="Gaut B.S."/>
            <person name="Morton B.R."/>
            <person name="Clegg M.T."/>
            <person name="Duvall M.R."/>
        </authorList>
    </citation>
    <scope>NUCLEOTIDE SEQUENCE [LARGE SCALE GENOMIC DNA]</scope>
    <source>
        <strain evidence="5">GP69</strain>
    </source>
</reference>
<dbReference type="Gene3D" id="3.40.50.150">
    <property type="entry name" value="Vaccinia Virus protein VP39"/>
    <property type="match status" value="1"/>
</dbReference>
<accession>A0A2K4ZES7</accession>
<dbReference type="InterPro" id="IPR029063">
    <property type="entry name" value="SAM-dependent_MTases_sf"/>
</dbReference>
<dbReference type="InterPro" id="IPR004821">
    <property type="entry name" value="Cyt_trans-like"/>
</dbReference>
<evidence type="ECO:0000313" key="6">
    <source>
        <dbReference type="Proteomes" id="UP000236311"/>
    </source>
</evidence>
<dbReference type="InterPro" id="IPR050385">
    <property type="entry name" value="Archaeal_FAD_synthase"/>
</dbReference>
<keyword evidence="1 5" id="KW-0808">Transferase</keyword>
<keyword evidence="2 5" id="KW-0548">Nucleotidyltransferase</keyword>
<dbReference type="AlphaFoldDB" id="A0A2K4ZES7"/>
<dbReference type="Gene3D" id="3.40.50.620">
    <property type="entry name" value="HUPs"/>
    <property type="match status" value="1"/>
</dbReference>
<dbReference type="EMBL" id="OFSM01000007">
    <property type="protein sequence ID" value="SOY28954.1"/>
    <property type="molecule type" value="Genomic_DNA"/>
</dbReference>
<evidence type="ECO:0000259" key="4">
    <source>
        <dbReference type="Pfam" id="PF01467"/>
    </source>
</evidence>
<dbReference type="EC" id="2.7.7.39" evidence="5"/>
<organism evidence="5 6">
    <name type="scientific">Acetatifactor muris</name>
    <dbReference type="NCBI Taxonomy" id="879566"/>
    <lineage>
        <taxon>Bacteria</taxon>
        <taxon>Bacillati</taxon>
        <taxon>Bacillota</taxon>
        <taxon>Clostridia</taxon>
        <taxon>Lachnospirales</taxon>
        <taxon>Lachnospiraceae</taxon>
        <taxon>Acetatifactor</taxon>
    </lineage>
</organism>
<evidence type="ECO:0000256" key="3">
    <source>
        <dbReference type="SAM" id="MobiDB-lite"/>
    </source>
</evidence>
<dbReference type="Proteomes" id="UP000236311">
    <property type="component" value="Unassembled WGS sequence"/>
</dbReference>
<feature type="region of interest" description="Disordered" evidence="3">
    <location>
        <begin position="635"/>
        <end position="659"/>
    </location>
</feature>
<feature type="domain" description="Cytidyltransferase-like" evidence="4">
    <location>
        <begin position="669"/>
        <end position="795"/>
    </location>
</feature>
<dbReference type="InterPro" id="IPR014729">
    <property type="entry name" value="Rossmann-like_a/b/a_fold"/>
</dbReference>
<dbReference type="NCBIfam" id="TIGR00125">
    <property type="entry name" value="cyt_tran_rel"/>
    <property type="match status" value="1"/>
</dbReference>